<feature type="compositionally biased region" description="Basic and acidic residues" evidence="1">
    <location>
        <begin position="105"/>
        <end position="119"/>
    </location>
</feature>
<organism evidence="2 3">
    <name type="scientific">Polyplosphaeria fusca</name>
    <dbReference type="NCBI Taxonomy" id="682080"/>
    <lineage>
        <taxon>Eukaryota</taxon>
        <taxon>Fungi</taxon>
        <taxon>Dikarya</taxon>
        <taxon>Ascomycota</taxon>
        <taxon>Pezizomycotina</taxon>
        <taxon>Dothideomycetes</taxon>
        <taxon>Pleosporomycetidae</taxon>
        <taxon>Pleosporales</taxon>
        <taxon>Tetraplosphaeriaceae</taxon>
        <taxon>Polyplosphaeria</taxon>
    </lineage>
</organism>
<comment type="caution">
    <text evidence="2">The sequence shown here is derived from an EMBL/GenBank/DDBJ whole genome shotgun (WGS) entry which is preliminary data.</text>
</comment>
<keyword evidence="3" id="KW-1185">Reference proteome</keyword>
<feature type="compositionally biased region" description="Basic and acidic residues" evidence="1">
    <location>
        <begin position="49"/>
        <end position="58"/>
    </location>
</feature>
<feature type="region of interest" description="Disordered" evidence="1">
    <location>
        <begin position="91"/>
        <end position="145"/>
    </location>
</feature>
<reference evidence="2" key="1">
    <citation type="journal article" date="2020" name="Stud. Mycol.">
        <title>101 Dothideomycetes genomes: a test case for predicting lifestyles and emergence of pathogens.</title>
        <authorList>
            <person name="Haridas S."/>
            <person name="Albert R."/>
            <person name="Binder M."/>
            <person name="Bloem J."/>
            <person name="Labutti K."/>
            <person name="Salamov A."/>
            <person name="Andreopoulos B."/>
            <person name="Baker S."/>
            <person name="Barry K."/>
            <person name="Bills G."/>
            <person name="Bluhm B."/>
            <person name="Cannon C."/>
            <person name="Castanera R."/>
            <person name="Culley D."/>
            <person name="Daum C."/>
            <person name="Ezra D."/>
            <person name="Gonzalez J."/>
            <person name="Henrissat B."/>
            <person name="Kuo A."/>
            <person name="Liang C."/>
            <person name="Lipzen A."/>
            <person name="Lutzoni F."/>
            <person name="Magnuson J."/>
            <person name="Mondo S."/>
            <person name="Nolan M."/>
            <person name="Ohm R."/>
            <person name="Pangilinan J."/>
            <person name="Park H.-J."/>
            <person name="Ramirez L."/>
            <person name="Alfaro M."/>
            <person name="Sun H."/>
            <person name="Tritt A."/>
            <person name="Yoshinaga Y."/>
            <person name="Zwiers L.-H."/>
            <person name="Turgeon B."/>
            <person name="Goodwin S."/>
            <person name="Spatafora J."/>
            <person name="Crous P."/>
            <person name="Grigoriev I."/>
        </authorList>
    </citation>
    <scope>NUCLEOTIDE SEQUENCE</scope>
    <source>
        <strain evidence="2">CBS 125425</strain>
    </source>
</reference>
<feature type="region of interest" description="Disordered" evidence="1">
    <location>
        <begin position="172"/>
        <end position="195"/>
    </location>
</feature>
<feature type="region of interest" description="Disordered" evidence="1">
    <location>
        <begin position="1"/>
        <end position="29"/>
    </location>
</feature>
<name>A0A9P4V0H9_9PLEO</name>
<gene>
    <name evidence="2" type="ORF">EJ04DRAFT_524435</name>
</gene>
<protein>
    <submittedName>
        <fullName evidence="2">Uncharacterized protein</fullName>
    </submittedName>
</protein>
<dbReference type="AlphaFoldDB" id="A0A9P4V0H9"/>
<feature type="compositionally biased region" description="Low complexity" evidence="1">
    <location>
        <begin position="180"/>
        <end position="195"/>
    </location>
</feature>
<sequence>MQRGPKAAEGAMGWGPSPKITSYPPHPDQAVRWTRIRTRTSSAHLGAGSRDDDISDTDKGARCGGIGGASGVQTFSRLGTNERRWECCSEAAKKGTRRHSASSSRSEHVGTRTEEHVVDRPSCLVREGGTEGTEGTECSESQGQREGYSVIRAYSTLFVVAISVQEGRAHARIPAPTPPTHARAPSPRAPATNPPLAVSATRRVENREAEQQNRFLSRIASRLISANAYLPERGFITSYATWGEERDSPSICYPNSNIPSQNHHLLRQPPNPIANKSPHRLTLQIHPIHLPLEHQHNLAYALRTCPRCVDPCCARFQRTMTLSQRSAPPSPKSAALQLADQPREKVLAARDAQPRAPP</sequence>
<evidence type="ECO:0000313" key="2">
    <source>
        <dbReference type="EMBL" id="KAF2733499.1"/>
    </source>
</evidence>
<feature type="region of interest" description="Disordered" evidence="1">
    <location>
        <begin position="39"/>
        <end position="58"/>
    </location>
</feature>
<evidence type="ECO:0000256" key="1">
    <source>
        <dbReference type="SAM" id="MobiDB-lite"/>
    </source>
</evidence>
<dbReference type="Proteomes" id="UP000799444">
    <property type="component" value="Unassembled WGS sequence"/>
</dbReference>
<dbReference type="EMBL" id="ML996160">
    <property type="protein sequence ID" value="KAF2733499.1"/>
    <property type="molecule type" value="Genomic_DNA"/>
</dbReference>
<proteinExistence type="predicted"/>
<accession>A0A9P4V0H9</accession>
<feature type="region of interest" description="Disordered" evidence="1">
    <location>
        <begin position="321"/>
        <end position="358"/>
    </location>
</feature>
<evidence type="ECO:0000313" key="3">
    <source>
        <dbReference type="Proteomes" id="UP000799444"/>
    </source>
</evidence>